<reference evidence="1" key="1">
    <citation type="submission" date="2014-12" db="EMBL/GenBank/DDBJ databases">
        <title>Insight into the proteome of Arion vulgaris.</title>
        <authorList>
            <person name="Aradska J."/>
            <person name="Bulat T."/>
            <person name="Smidak R."/>
            <person name="Sarate P."/>
            <person name="Gangsoo J."/>
            <person name="Sialana F."/>
            <person name="Bilban M."/>
            <person name="Lubec G."/>
        </authorList>
    </citation>
    <scope>NUCLEOTIDE SEQUENCE</scope>
    <source>
        <tissue evidence="1">Skin</tissue>
    </source>
</reference>
<evidence type="ECO:0000313" key="1">
    <source>
        <dbReference type="EMBL" id="CEK75040.1"/>
    </source>
</evidence>
<name>A0A0B7A4Z8_9EUPU</name>
<dbReference type="EMBL" id="HACG01028175">
    <property type="protein sequence ID" value="CEK75040.1"/>
    <property type="molecule type" value="Transcribed_RNA"/>
</dbReference>
<protein>
    <submittedName>
        <fullName evidence="1">Uncharacterized protein</fullName>
    </submittedName>
</protein>
<organism evidence="1">
    <name type="scientific">Arion vulgaris</name>
    <dbReference type="NCBI Taxonomy" id="1028688"/>
    <lineage>
        <taxon>Eukaryota</taxon>
        <taxon>Metazoa</taxon>
        <taxon>Spiralia</taxon>
        <taxon>Lophotrochozoa</taxon>
        <taxon>Mollusca</taxon>
        <taxon>Gastropoda</taxon>
        <taxon>Heterobranchia</taxon>
        <taxon>Euthyneura</taxon>
        <taxon>Panpulmonata</taxon>
        <taxon>Eupulmonata</taxon>
        <taxon>Stylommatophora</taxon>
        <taxon>Helicina</taxon>
        <taxon>Arionoidea</taxon>
        <taxon>Arionidae</taxon>
        <taxon>Arion</taxon>
    </lineage>
</organism>
<sequence length="80" mass="9431">VLFFACLADPGTTGPYKDIRICTRSPVSSERHDPPSWKFETYDQQPYLHKKDTSYARKQQQQNHILTKWTSKSKSSYDYQ</sequence>
<gene>
    <name evidence="1" type="primary">ORF93710</name>
</gene>
<proteinExistence type="predicted"/>
<accession>A0A0B7A4Z8</accession>
<feature type="non-terminal residue" evidence="1">
    <location>
        <position position="1"/>
    </location>
</feature>
<dbReference type="AlphaFoldDB" id="A0A0B7A4Z8"/>